<reference evidence="1" key="1">
    <citation type="submission" date="2021-06" db="EMBL/GenBank/DDBJ databases">
        <authorList>
            <person name="Kallberg Y."/>
            <person name="Tangrot J."/>
            <person name="Rosling A."/>
        </authorList>
    </citation>
    <scope>NUCLEOTIDE SEQUENCE</scope>
    <source>
        <strain evidence="1">IN212</strain>
    </source>
</reference>
<protein>
    <submittedName>
        <fullName evidence="1">18444_t:CDS:1</fullName>
    </submittedName>
</protein>
<dbReference type="AlphaFoldDB" id="A0A9N9NIM0"/>
<keyword evidence="2" id="KW-1185">Reference proteome</keyword>
<comment type="caution">
    <text evidence="1">The sequence shown here is derived from an EMBL/GenBank/DDBJ whole genome shotgun (WGS) entry which is preliminary data.</text>
</comment>
<dbReference type="Proteomes" id="UP000789396">
    <property type="component" value="Unassembled WGS sequence"/>
</dbReference>
<dbReference type="EMBL" id="CAJVPZ010029842">
    <property type="protein sequence ID" value="CAG8735239.1"/>
    <property type="molecule type" value="Genomic_DNA"/>
</dbReference>
<accession>A0A9N9NIM0</accession>
<feature type="non-terminal residue" evidence="1">
    <location>
        <position position="1"/>
    </location>
</feature>
<proteinExistence type="predicted"/>
<sequence>LETIFSFNNESLLNARKLAEEEIVDDELFESLSDVDDELPESLNDCDKSITRLEDILTETEETLILSIDNNMS</sequence>
<evidence type="ECO:0000313" key="1">
    <source>
        <dbReference type="EMBL" id="CAG8735239.1"/>
    </source>
</evidence>
<evidence type="ECO:0000313" key="2">
    <source>
        <dbReference type="Proteomes" id="UP000789396"/>
    </source>
</evidence>
<name>A0A9N9NIM0_9GLOM</name>
<organism evidence="1 2">
    <name type="scientific">Racocetra fulgida</name>
    <dbReference type="NCBI Taxonomy" id="60492"/>
    <lineage>
        <taxon>Eukaryota</taxon>
        <taxon>Fungi</taxon>
        <taxon>Fungi incertae sedis</taxon>
        <taxon>Mucoromycota</taxon>
        <taxon>Glomeromycotina</taxon>
        <taxon>Glomeromycetes</taxon>
        <taxon>Diversisporales</taxon>
        <taxon>Gigasporaceae</taxon>
        <taxon>Racocetra</taxon>
    </lineage>
</organism>
<dbReference type="OrthoDB" id="2442935at2759"/>
<gene>
    <name evidence="1" type="ORF">RFULGI_LOCUS12444</name>
</gene>